<evidence type="ECO:0000313" key="2">
    <source>
        <dbReference type="WBParaSite" id="Hba_05603"/>
    </source>
</evidence>
<protein>
    <submittedName>
        <fullName evidence="2">Uncharacterized protein</fullName>
    </submittedName>
</protein>
<accession>A0A1I7WKV1</accession>
<dbReference type="WBParaSite" id="Hba_05603">
    <property type="protein sequence ID" value="Hba_05603"/>
    <property type="gene ID" value="Hba_05603"/>
</dbReference>
<dbReference type="AlphaFoldDB" id="A0A1I7WKV1"/>
<name>A0A1I7WKV1_HETBA</name>
<proteinExistence type="predicted"/>
<dbReference type="Proteomes" id="UP000095283">
    <property type="component" value="Unplaced"/>
</dbReference>
<sequence length="42" mass="4987">MENELSTGWQRDGLEPELFANNNHQKSFNFLNLLCFLFLKIN</sequence>
<reference evidence="2" key="1">
    <citation type="submission" date="2016-11" db="UniProtKB">
        <authorList>
            <consortium name="WormBaseParasite"/>
        </authorList>
    </citation>
    <scope>IDENTIFICATION</scope>
</reference>
<organism evidence="1 2">
    <name type="scientific">Heterorhabditis bacteriophora</name>
    <name type="common">Entomopathogenic nematode worm</name>
    <dbReference type="NCBI Taxonomy" id="37862"/>
    <lineage>
        <taxon>Eukaryota</taxon>
        <taxon>Metazoa</taxon>
        <taxon>Ecdysozoa</taxon>
        <taxon>Nematoda</taxon>
        <taxon>Chromadorea</taxon>
        <taxon>Rhabditida</taxon>
        <taxon>Rhabditina</taxon>
        <taxon>Rhabditomorpha</taxon>
        <taxon>Strongyloidea</taxon>
        <taxon>Heterorhabditidae</taxon>
        <taxon>Heterorhabditis</taxon>
    </lineage>
</organism>
<evidence type="ECO:0000313" key="1">
    <source>
        <dbReference type="Proteomes" id="UP000095283"/>
    </source>
</evidence>
<keyword evidence="1" id="KW-1185">Reference proteome</keyword>